<evidence type="ECO:0000313" key="2">
    <source>
        <dbReference type="EMBL" id="MDM1718500.1"/>
    </source>
</evidence>
<organism evidence="2 7">
    <name type="scientific">Acinetobacter towneri</name>
    <dbReference type="NCBI Taxonomy" id="202956"/>
    <lineage>
        <taxon>Bacteria</taxon>
        <taxon>Pseudomonadati</taxon>
        <taxon>Pseudomonadota</taxon>
        <taxon>Gammaproteobacteria</taxon>
        <taxon>Moraxellales</taxon>
        <taxon>Moraxellaceae</taxon>
        <taxon>Acinetobacter</taxon>
    </lineage>
</organism>
<name>A0AAP4M3C3_9GAMM</name>
<sequence length="100" mass="11698">MQAPWLKSLIFWTILIVVIFAIFQCTQKSESNKTAATLMYERLYQCSRDLNAQQQATLKQIQSQVKTEMTQQEMLQLINLCRKTNPPQTREDYIKAIQAL</sequence>
<evidence type="ECO:0000256" key="1">
    <source>
        <dbReference type="SAM" id="Phobius"/>
    </source>
</evidence>
<evidence type="ECO:0000313" key="5">
    <source>
        <dbReference type="Proteomes" id="UP000405075"/>
    </source>
</evidence>
<dbReference type="GeneID" id="64222667"/>
<dbReference type="RefSeq" id="WP_004971899.1">
    <property type="nucleotide sequence ID" value="NZ_AP031566.1"/>
</dbReference>
<proteinExistence type="predicted"/>
<dbReference type="EMBL" id="JACANG010000006">
    <property type="protein sequence ID" value="MDM1718500.1"/>
    <property type="molecule type" value="Genomic_DNA"/>
</dbReference>
<reference evidence="4" key="5">
    <citation type="submission" date="2021-03" db="EMBL/GenBank/DDBJ databases">
        <authorList>
            <person name="Ma J."/>
        </authorList>
    </citation>
    <scope>NUCLEOTIDE SEQUENCE</scope>
    <source>
        <strain evidence="4">GX5</strain>
    </source>
</reference>
<dbReference type="AlphaFoldDB" id="A0AAP4M3C3"/>
<reference evidence="5" key="1">
    <citation type="submission" date="2019-11" db="EMBL/GenBank/DDBJ databases">
        <title>Escherichia coli 1916D6.</title>
        <authorList>
            <person name="Yao H."/>
            <person name="Du X."/>
            <person name="Yu R."/>
            <person name="Li A."/>
        </authorList>
    </citation>
    <scope>NUCLEOTIDE SEQUENCE [LARGE SCALE GENOMIC DNA]</scope>
    <source>
        <strain evidence="5">19110F47</strain>
    </source>
</reference>
<dbReference type="Proteomes" id="UP001174419">
    <property type="component" value="Unassembled WGS sequence"/>
</dbReference>
<evidence type="ECO:0000313" key="6">
    <source>
        <dbReference type="Proteomes" id="UP000663954"/>
    </source>
</evidence>
<reference evidence="2" key="4">
    <citation type="submission" date="2020-06" db="EMBL/GenBank/DDBJ databases">
        <authorList>
            <person name="Dong N."/>
        </authorList>
    </citation>
    <scope>NUCLEOTIDE SEQUENCE</scope>
    <source>
        <strain evidence="2">DF49-4</strain>
    </source>
</reference>
<reference evidence="3" key="2">
    <citation type="submission" date="2019-11" db="EMBL/GenBank/DDBJ databases">
        <authorList>
            <person name="Yao H."/>
            <person name="Du X."/>
            <person name="Yu R."/>
            <person name="Li A."/>
        </authorList>
    </citation>
    <scope>NUCLEOTIDE SEQUENCE</scope>
    <source>
        <strain evidence="3">19110F47</strain>
    </source>
</reference>
<protein>
    <submittedName>
        <fullName evidence="2">Uncharacterized protein</fullName>
    </submittedName>
</protein>
<dbReference type="EMBL" id="CP071770">
    <property type="protein sequence ID" value="QTD61182.1"/>
    <property type="molecule type" value="Genomic_DNA"/>
</dbReference>
<keyword evidence="6" id="KW-1185">Reference proteome</keyword>
<accession>A0AAP4M3C3</accession>
<gene>
    <name evidence="3" type="ORF">GJD93_10515</name>
    <name evidence="2" type="ORF">HX110_04950</name>
    <name evidence="4" type="ORF">J4G45_10220</name>
</gene>
<reference evidence="4 6" key="3">
    <citation type="journal article" date="2020" name="Front. Cell. Infect. Microbiol.">
        <title>Characterization of Three Porcine Acinetobacter towneri Strains Co-Harboring tet(X3) and bla OXA-58.</title>
        <authorList>
            <person name="Ma J."/>
            <person name="Wang J."/>
            <person name="Feng J."/>
            <person name="Liu Y."/>
            <person name="Yang B."/>
            <person name="Li R."/>
            <person name="Bai L."/>
            <person name="He T."/>
            <person name="Wang X."/>
            <person name="Yang Z."/>
        </authorList>
    </citation>
    <scope>NUCLEOTIDE SEQUENCE [LARGE SCALE GENOMIC DNA]</scope>
    <source>
        <strain evidence="4 6">GX5</strain>
    </source>
</reference>
<keyword evidence="1" id="KW-0472">Membrane</keyword>
<evidence type="ECO:0000313" key="3">
    <source>
        <dbReference type="EMBL" id="QGM28084.1"/>
    </source>
</evidence>
<dbReference type="Proteomes" id="UP000405075">
    <property type="component" value="Chromosome"/>
</dbReference>
<keyword evidence="1" id="KW-1133">Transmembrane helix</keyword>
<evidence type="ECO:0000313" key="7">
    <source>
        <dbReference type="Proteomes" id="UP001174419"/>
    </source>
</evidence>
<dbReference type="Proteomes" id="UP000663954">
    <property type="component" value="Chromosome"/>
</dbReference>
<evidence type="ECO:0000313" key="4">
    <source>
        <dbReference type="EMBL" id="QTD61182.1"/>
    </source>
</evidence>
<dbReference type="EMBL" id="CP046045">
    <property type="protein sequence ID" value="QGM28084.1"/>
    <property type="molecule type" value="Genomic_DNA"/>
</dbReference>
<reference evidence="2" key="6">
    <citation type="journal article" date="2022" name="Sci. Total Environ.">
        <title>Prevalence, transmission, and molecular epidemiology of tet(X)-positive bacteria among humans, animals, and environmental niches in China: An epidemiological, and genomic-based study.</title>
        <authorList>
            <person name="Dong N."/>
            <person name="Zeng Y."/>
            <person name="Cai C."/>
            <person name="Sun C."/>
            <person name="Lu J."/>
            <person name="Liu C."/>
            <person name="Zhou H."/>
            <person name="Sun Q."/>
            <person name="Shu L."/>
            <person name="Wang H."/>
            <person name="Wang Y."/>
            <person name="Wang S."/>
            <person name="Wu C."/>
            <person name="Chan E.W."/>
            <person name="Chen G."/>
            <person name="Shen Z."/>
            <person name="Chen S."/>
            <person name="Zhang R."/>
        </authorList>
    </citation>
    <scope>NUCLEOTIDE SEQUENCE</scope>
    <source>
        <strain evidence="2">DF49-4</strain>
    </source>
</reference>
<feature type="transmembrane region" description="Helical" evidence="1">
    <location>
        <begin position="6"/>
        <end position="23"/>
    </location>
</feature>
<keyword evidence="1" id="KW-0812">Transmembrane</keyword>